<dbReference type="SMART" id="SM00184">
    <property type="entry name" value="RING"/>
    <property type="match status" value="1"/>
</dbReference>
<dbReference type="SUPFAM" id="SSF57850">
    <property type="entry name" value="RING/U-box"/>
    <property type="match status" value="1"/>
</dbReference>
<dbReference type="GO" id="GO:0005634">
    <property type="term" value="C:nucleus"/>
    <property type="evidence" value="ECO:0007669"/>
    <property type="project" value="TreeGrafter"/>
</dbReference>
<evidence type="ECO:0000313" key="6">
    <source>
        <dbReference type="EnsemblMetazoa" id="CLYHEMP018088.1"/>
    </source>
</evidence>
<name>A0A7M5X684_9CNID</name>
<sequence length="459" mass="52076">MDRSTCSICADYLSISDCTACPCGHTFHYNCIIRWKKESSTCPQCRVRFREPIKLFFEQNANQTIDECDASQLKNEIRDLKCTIQQKDVSMNTIKEQSLSMQKDLNHKKEEVVSLGTLLRNCQGTNDALKRQLSYLEKYKTEAQRARAKAASVENELINFKSISELVKGERHAVEAMVKNYSDTPDAVNVVSTSYVLLKKEYDKLKDSKKKIENEKKTYRRQAESASTEVFESQQKVDTLTKDLKHLNEINKGLQTKLKKLEQAFSSPSPRSSAIKRFMMESPAPMDLKRQCLTANSNIAEIAEEQTNNDGSFILFDGPTSDDVLSTTPPVVDTLNISDDNSMEDEDKELIDEFGLRCVGTTSMCKRDPLKEINKNTTTIINNKFSVKSQKSKLERTASSDFPHLKKGFNGMGGQSKVLYIPKKTSGFKKPAPIKTETTRKLKIPKNNTKMTNFFQKPK</sequence>
<evidence type="ECO:0000259" key="5">
    <source>
        <dbReference type="PROSITE" id="PS50089"/>
    </source>
</evidence>
<dbReference type="Gene3D" id="3.30.40.10">
    <property type="entry name" value="Zinc/RING finger domain, C3HC4 (zinc finger)"/>
    <property type="match status" value="1"/>
</dbReference>
<reference evidence="6" key="1">
    <citation type="submission" date="2021-01" db="UniProtKB">
        <authorList>
            <consortium name="EnsemblMetazoa"/>
        </authorList>
    </citation>
    <scope>IDENTIFICATION</scope>
</reference>
<evidence type="ECO:0000256" key="2">
    <source>
        <dbReference type="ARBA" id="ARBA00022833"/>
    </source>
</evidence>
<dbReference type="GO" id="GO:0008270">
    <property type="term" value="F:zinc ion binding"/>
    <property type="evidence" value="ECO:0007669"/>
    <property type="project" value="UniProtKB-KW"/>
</dbReference>
<dbReference type="InterPro" id="IPR052639">
    <property type="entry name" value="TRAIP_ubiq-protein_ligase"/>
</dbReference>
<dbReference type="GO" id="GO:0016567">
    <property type="term" value="P:protein ubiquitination"/>
    <property type="evidence" value="ECO:0007669"/>
    <property type="project" value="TreeGrafter"/>
</dbReference>
<dbReference type="GO" id="GO:0061630">
    <property type="term" value="F:ubiquitin protein ligase activity"/>
    <property type="evidence" value="ECO:0007669"/>
    <property type="project" value="TreeGrafter"/>
</dbReference>
<dbReference type="GO" id="GO:0090734">
    <property type="term" value="C:site of DNA damage"/>
    <property type="evidence" value="ECO:0007669"/>
    <property type="project" value="TreeGrafter"/>
</dbReference>
<evidence type="ECO:0000313" key="7">
    <source>
        <dbReference type="Proteomes" id="UP000594262"/>
    </source>
</evidence>
<dbReference type="AlphaFoldDB" id="A0A7M5X684"/>
<dbReference type="Proteomes" id="UP000594262">
    <property type="component" value="Unplaced"/>
</dbReference>
<evidence type="ECO:0000256" key="4">
    <source>
        <dbReference type="SAM" id="Coils"/>
    </source>
</evidence>
<evidence type="ECO:0000256" key="1">
    <source>
        <dbReference type="ARBA" id="ARBA00022771"/>
    </source>
</evidence>
<keyword evidence="2" id="KW-0862">Zinc</keyword>
<proteinExistence type="predicted"/>
<organism evidence="6 7">
    <name type="scientific">Clytia hemisphaerica</name>
    <dbReference type="NCBI Taxonomy" id="252671"/>
    <lineage>
        <taxon>Eukaryota</taxon>
        <taxon>Metazoa</taxon>
        <taxon>Cnidaria</taxon>
        <taxon>Hydrozoa</taxon>
        <taxon>Hydroidolina</taxon>
        <taxon>Leptothecata</taxon>
        <taxon>Obeliida</taxon>
        <taxon>Clytiidae</taxon>
        <taxon>Clytia</taxon>
    </lineage>
</organism>
<keyword evidence="1 3" id="KW-0479">Metal-binding</keyword>
<dbReference type="EnsemblMetazoa" id="CLYHEMT018088.1">
    <property type="protein sequence ID" value="CLYHEMP018088.1"/>
    <property type="gene ID" value="CLYHEMG018088"/>
</dbReference>
<dbReference type="PANTHER" id="PTHR46569:SF1">
    <property type="entry name" value="E3 UBIQUITIN-PROTEIN LIGASE RFWD3-RELATED"/>
    <property type="match status" value="1"/>
</dbReference>
<dbReference type="PANTHER" id="PTHR46569">
    <property type="entry name" value="E3 UBIQUITIN-PROTEIN LIGASE TRAIP"/>
    <property type="match status" value="1"/>
</dbReference>
<dbReference type="PROSITE" id="PS50089">
    <property type="entry name" value="ZF_RING_2"/>
    <property type="match status" value="1"/>
</dbReference>
<evidence type="ECO:0000256" key="3">
    <source>
        <dbReference type="PROSITE-ProRule" id="PRU00175"/>
    </source>
</evidence>
<feature type="domain" description="RING-type" evidence="5">
    <location>
        <begin position="6"/>
        <end position="46"/>
    </location>
</feature>
<keyword evidence="4" id="KW-0175">Coiled coil</keyword>
<feature type="coiled-coil region" evidence="4">
    <location>
        <begin position="195"/>
        <end position="264"/>
    </location>
</feature>
<dbReference type="GeneID" id="136824038"/>
<dbReference type="InterPro" id="IPR013083">
    <property type="entry name" value="Znf_RING/FYVE/PHD"/>
</dbReference>
<dbReference type="InterPro" id="IPR001841">
    <property type="entry name" value="Znf_RING"/>
</dbReference>
<keyword evidence="7" id="KW-1185">Reference proteome</keyword>
<dbReference type="GO" id="GO:0031297">
    <property type="term" value="P:replication fork processing"/>
    <property type="evidence" value="ECO:0007669"/>
    <property type="project" value="TreeGrafter"/>
</dbReference>
<protein>
    <recommendedName>
        <fullName evidence="5">RING-type domain-containing protein</fullName>
    </recommendedName>
</protein>
<dbReference type="OrthoDB" id="8062037at2759"/>
<accession>A0A7M5X684</accession>
<keyword evidence="1 3" id="KW-0863">Zinc-finger</keyword>
<dbReference type="RefSeq" id="XP_066936295.1">
    <property type="nucleotide sequence ID" value="XM_067080194.1"/>
</dbReference>
<dbReference type="Pfam" id="PF13639">
    <property type="entry name" value="zf-RING_2"/>
    <property type="match status" value="1"/>
</dbReference>